<dbReference type="EMBL" id="UINC01023755">
    <property type="protein sequence ID" value="SVA96056.1"/>
    <property type="molecule type" value="Genomic_DNA"/>
</dbReference>
<dbReference type="InterPro" id="IPR051719">
    <property type="entry name" value="CASTOR_mTORC1"/>
</dbReference>
<protein>
    <submittedName>
        <fullName evidence="3">Uncharacterized protein</fullName>
    </submittedName>
</protein>
<dbReference type="Pfam" id="PF13840">
    <property type="entry name" value="ACT_7"/>
    <property type="match status" value="1"/>
</dbReference>
<dbReference type="InterPro" id="IPR016540">
    <property type="entry name" value="UCP008459"/>
</dbReference>
<dbReference type="PANTHER" id="PTHR31131">
    <property type="entry name" value="CHROMOSOME 1, WHOLE GENOME SHOTGUN SEQUENCE"/>
    <property type="match status" value="1"/>
</dbReference>
<evidence type="ECO:0000259" key="1">
    <source>
        <dbReference type="Pfam" id="PF13840"/>
    </source>
</evidence>
<dbReference type="InterPro" id="IPR045865">
    <property type="entry name" value="ACT-like_dom_sf"/>
</dbReference>
<gene>
    <name evidence="3" type="ORF">METZ01_LOCUS148910</name>
</gene>
<dbReference type="PIRSF" id="PIRSF008459">
    <property type="entry name" value="UCP008459"/>
    <property type="match status" value="1"/>
</dbReference>
<sequence length="126" mass="14002">MNGLKLKILNDEYAMHQLPPDGKIPEDVFKADFYSITRTDDELSIIAEARIPIKSNKVETDYSCMKLIGEFEVLTTGIWASITTILADAGISVLAVTTYNTDYFLVKTGQLDKAVAAFKENGFLFV</sequence>
<dbReference type="InterPro" id="IPR049447">
    <property type="entry name" value="A9CJY8-like_N"/>
</dbReference>
<dbReference type="PANTHER" id="PTHR31131:SF6">
    <property type="entry name" value="CASTOR ACT DOMAIN-CONTAINING PROTEIN"/>
    <property type="match status" value="1"/>
</dbReference>
<dbReference type="InterPro" id="IPR027795">
    <property type="entry name" value="CASTOR_ACT_dom"/>
</dbReference>
<name>A0A382A3E5_9ZZZZ</name>
<dbReference type="AlphaFoldDB" id="A0A382A3E5"/>
<organism evidence="3">
    <name type="scientific">marine metagenome</name>
    <dbReference type="NCBI Taxonomy" id="408172"/>
    <lineage>
        <taxon>unclassified sequences</taxon>
        <taxon>metagenomes</taxon>
        <taxon>ecological metagenomes</taxon>
    </lineage>
</organism>
<dbReference type="Gene3D" id="3.30.2130.10">
    <property type="entry name" value="VC0802-like"/>
    <property type="match status" value="1"/>
</dbReference>
<evidence type="ECO:0000259" key="2">
    <source>
        <dbReference type="Pfam" id="PF21631"/>
    </source>
</evidence>
<accession>A0A382A3E5</accession>
<feature type="domain" description="A9CJY8-like N-terminal" evidence="2">
    <location>
        <begin position="11"/>
        <end position="52"/>
    </location>
</feature>
<dbReference type="Pfam" id="PF21631">
    <property type="entry name" value="A9CJY8-like_N"/>
    <property type="match status" value="1"/>
</dbReference>
<feature type="domain" description="CASTOR ACT" evidence="1">
    <location>
        <begin position="58"/>
        <end position="119"/>
    </location>
</feature>
<reference evidence="3" key="1">
    <citation type="submission" date="2018-05" db="EMBL/GenBank/DDBJ databases">
        <authorList>
            <person name="Lanie J.A."/>
            <person name="Ng W.-L."/>
            <person name="Kazmierczak K.M."/>
            <person name="Andrzejewski T.M."/>
            <person name="Davidsen T.M."/>
            <person name="Wayne K.J."/>
            <person name="Tettelin H."/>
            <person name="Glass J.I."/>
            <person name="Rusch D."/>
            <person name="Podicherti R."/>
            <person name="Tsui H.-C.T."/>
            <person name="Winkler M.E."/>
        </authorList>
    </citation>
    <scope>NUCLEOTIDE SEQUENCE</scope>
</reference>
<evidence type="ECO:0000313" key="3">
    <source>
        <dbReference type="EMBL" id="SVA96056.1"/>
    </source>
</evidence>
<proteinExistence type="predicted"/>
<dbReference type="SUPFAM" id="SSF55021">
    <property type="entry name" value="ACT-like"/>
    <property type="match status" value="2"/>
</dbReference>